<dbReference type="InterPro" id="IPR041796">
    <property type="entry name" value="Mre11_N"/>
</dbReference>
<keyword evidence="4" id="KW-1185">Reference proteome</keyword>
<dbReference type="RefSeq" id="WP_055683997.1">
    <property type="nucleotide sequence ID" value="NZ_CXPG01000023.1"/>
</dbReference>
<dbReference type="InterPro" id="IPR029052">
    <property type="entry name" value="Metallo-depent_PP-like"/>
</dbReference>
<dbReference type="EMBL" id="CXPG01000023">
    <property type="protein sequence ID" value="CTQ34633.1"/>
    <property type="molecule type" value="Genomic_DNA"/>
</dbReference>
<dbReference type="OrthoDB" id="9773856at2"/>
<dbReference type="Gene3D" id="3.60.21.10">
    <property type="match status" value="1"/>
</dbReference>
<evidence type="ECO:0000313" key="3">
    <source>
        <dbReference type="EMBL" id="CTQ34633.1"/>
    </source>
</evidence>
<protein>
    <submittedName>
        <fullName evidence="3">Putative metallophosphoesterase YhaO</fullName>
    </submittedName>
</protein>
<dbReference type="GO" id="GO:0016787">
    <property type="term" value="F:hydrolase activity"/>
    <property type="evidence" value="ECO:0007669"/>
    <property type="project" value="UniProtKB-KW"/>
</dbReference>
<reference evidence="3 4" key="1">
    <citation type="submission" date="2015-07" db="EMBL/GenBank/DDBJ databases">
        <authorList>
            <person name="Noorani M."/>
        </authorList>
    </citation>
    <scope>NUCLEOTIDE SEQUENCE [LARGE SCALE GENOMIC DNA]</scope>
    <source>
        <strain evidence="3 4">CECT 5088</strain>
    </source>
</reference>
<organism evidence="3 4">
    <name type="scientific">Jannaschia rubra</name>
    <dbReference type="NCBI Taxonomy" id="282197"/>
    <lineage>
        <taxon>Bacteria</taxon>
        <taxon>Pseudomonadati</taxon>
        <taxon>Pseudomonadota</taxon>
        <taxon>Alphaproteobacteria</taxon>
        <taxon>Rhodobacterales</taxon>
        <taxon>Roseobacteraceae</taxon>
        <taxon>Jannaschia</taxon>
    </lineage>
</organism>
<dbReference type="CDD" id="cd00840">
    <property type="entry name" value="MPP_Mre11_N"/>
    <property type="match status" value="1"/>
</dbReference>
<accession>A0A0M6XWG4</accession>
<dbReference type="PANTHER" id="PTHR30337">
    <property type="entry name" value="COMPONENT OF ATP-DEPENDENT DSDNA EXONUCLEASE"/>
    <property type="match status" value="1"/>
</dbReference>
<dbReference type="STRING" id="282197.SAMN04488517_11213"/>
<dbReference type="SUPFAM" id="SSF56300">
    <property type="entry name" value="Metallo-dependent phosphatases"/>
    <property type="match status" value="1"/>
</dbReference>
<proteinExistence type="predicted"/>
<dbReference type="InterPro" id="IPR050535">
    <property type="entry name" value="DNA_Repair-Maintenance_Comp"/>
</dbReference>
<sequence length="387" mass="41336">MRFLHTADLHLGSPLRAAASRDADRGAALRLAADGVLARIVDAALDAQVDAVGFAGDVFDSDVQDVTLRARLVTQLLRLTRSGIAVVMIRGNHDALMDHGRYGPLGDGIHLLDRDRPSVDLGGAVFHGLGFRARHHDRSFLPDYPAPVPGRVNVGLMHTSLDGSSGHDPYAPCSVADLLAHGYDYWALGHIHKRAQHIDGHRAAVMPGIPQGRHAREAGRGSVTLAHLGDGAPRIRAIPVADMAFATVPLDLSGVTDFDGRIAAIQRAAQGVEDHHRLLRLRVTGSDLPLSDLSEIAREAVADMPLVDIEAVRRRDTPPAPPGDLARLMAEEAATDSFRDAAREALAAWRDALPREIAATLADAELRALTDEGLTAVNFVLSQADPA</sequence>
<dbReference type="Pfam" id="PF00149">
    <property type="entry name" value="Metallophos"/>
    <property type="match status" value="1"/>
</dbReference>
<gene>
    <name evidence="3" type="primary">yhaO</name>
    <name evidence="3" type="ORF">JAN5088_03429</name>
</gene>
<dbReference type="InterPro" id="IPR004843">
    <property type="entry name" value="Calcineurin-like_PHP"/>
</dbReference>
<dbReference type="AlphaFoldDB" id="A0A0M6XWG4"/>
<name>A0A0M6XWG4_9RHOB</name>
<feature type="domain" description="Calcineurin-like phosphoesterase" evidence="2">
    <location>
        <begin position="1"/>
        <end position="193"/>
    </location>
</feature>
<evidence type="ECO:0000256" key="1">
    <source>
        <dbReference type="ARBA" id="ARBA00022801"/>
    </source>
</evidence>
<dbReference type="PANTHER" id="PTHR30337:SF7">
    <property type="entry name" value="PHOSPHOESTERASE"/>
    <property type="match status" value="1"/>
</dbReference>
<evidence type="ECO:0000313" key="4">
    <source>
        <dbReference type="Proteomes" id="UP000048908"/>
    </source>
</evidence>
<evidence type="ECO:0000259" key="2">
    <source>
        <dbReference type="Pfam" id="PF00149"/>
    </source>
</evidence>
<dbReference type="Proteomes" id="UP000048908">
    <property type="component" value="Unassembled WGS sequence"/>
</dbReference>
<keyword evidence="1" id="KW-0378">Hydrolase</keyword>